<gene>
    <name evidence="1" type="primary">cobS</name>
    <name evidence="1" type="ORF">QLQ22_12585</name>
</gene>
<evidence type="ECO:0000313" key="2">
    <source>
        <dbReference type="Proteomes" id="UP001226091"/>
    </source>
</evidence>
<keyword evidence="1" id="KW-0808">Transferase</keyword>
<evidence type="ECO:0000313" key="1">
    <source>
        <dbReference type="EMBL" id="WHZ60108.1"/>
    </source>
</evidence>
<organism evidence="1 2">
    <name type="scientific">Metabacillus hrfriensis</name>
    <dbReference type="NCBI Taxonomy" id="3048891"/>
    <lineage>
        <taxon>Bacteria</taxon>
        <taxon>Bacillati</taxon>
        <taxon>Bacillota</taxon>
        <taxon>Bacilli</taxon>
        <taxon>Bacillales</taxon>
        <taxon>Bacillaceae</taxon>
        <taxon>Metabacillus</taxon>
    </lineage>
</organism>
<sequence length="252" mass="28283">MKNMVYGAILALQFLTRFPLPVNCSMDHNTLKWALRFYPFAGLAIGGTLYLIYNLLNGLLPLYMLTLILLTLWVFLSGGLHLDGVMDVADAVGSNGSTEKKIEILKDSRVGSFAVLSVIFLLLWKSVLLYAVLDSSENELFIIAIPMMARFQALLQLFVFHPFQNKGMAHYWKQHLSMRDVIIAACWVLPFAITQVTLIILFSLQICFSFIFGKWAVRQFQGVNGDTVGASIEGAELWNLAVLYSLFLFGIV</sequence>
<proteinExistence type="predicted"/>
<name>A0ACD4RHZ7_9BACI</name>
<protein>
    <submittedName>
        <fullName evidence="1">Adenosylcobinamide-GDP ribazoletransferase</fullName>
        <ecNumber evidence="1">2.7.8.26</ecNumber>
    </submittedName>
</protein>
<dbReference type="EC" id="2.7.8.26" evidence="1"/>
<dbReference type="EMBL" id="CP126116">
    <property type="protein sequence ID" value="WHZ60108.1"/>
    <property type="molecule type" value="Genomic_DNA"/>
</dbReference>
<dbReference type="Proteomes" id="UP001226091">
    <property type="component" value="Chromosome"/>
</dbReference>
<reference evidence="2" key="1">
    <citation type="journal article" date="2025" name="Aquaculture">
        <title>Assessment of the bioflocculant production and safety properties of Metabacillus hrfriensis sp. nov. based on phenotypic and whole-genome sequencing analysis.</title>
        <authorList>
            <person name="Zhang R."/>
            <person name="Zhao Z."/>
            <person name="Luo L."/>
            <person name="Wang S."/>
            <person name="Guo K."/>
            <person name="Xu W."/>
        </authorList>
    </citation>
    <scope>NUCLEOTIDE SEQUENCE [LARGE SCALE GENOMIC DNA]</scope>
    <source>
        <strain evidence="2">CT-WN-B3</strain>
    </source>
</reference>
<accession>A0ACD4RHZ7</accession>
<keyword evidence="2" id="KW-1185">Reference proteome</keyword>